<reference evidence="1" key="1">
    <citation type="journal article" date="2014" name="Front. Microbiol.">
        <title>High frequency of phylogenetically diverse reductive dehalogenase-homologous genes in deep subseafloor sedimentary metagenomes.</title>
        <authorList>
            <person name="Kawai M."/>
            <person name="Futagami T."/>
            <person name="Toyoda A."/>
            <person name="Takaki Y."/>
            <person name="Nishi S."/>
            <person name="Hori S."/>
            <person name="Arai W."/>
            <person name="Tsubouchi T."/>
            <person name="Morono Y."/>
            <person name="Uchiyama I."/>
            <person name="Ito T."/>
            <person name="Fujiyama A."/>
            <person name="Inagaki F."/>
            <person name="Takami H."/>
        </authorList>
    </citation>
    <scope>NUCLEOTIDE SEQUENCE</scope>
    <source>
        <strain evidence="1">Expedition CK06-06</strain>
    </source>
</reference>
<dbReference type="EMBL" id="BARV01022599">
    <property type="protein sequence ID" value="GAI21866.1"/>
    <property type="molecule type" value="Genomic_DNA"/>
</dbReference>
<comment type="caution">
    <text evidence="1">The sequence shown here is derived from an EMBL/GenBank/DDBJ whole genome shotgun (WGS) entry which is preliminary data.</text>
</comment>
<protein>
    <submittedName>
        <fullName evidence="1">Uncharacterized protein</fullName>
    </submittedName>
</protein>
<evidence type="ECO:0000313" key="1">
    <source>
        <dbReference type="EMBL" id="GAI21866.1"/>
    </source>
</evidence>
<name>X1MV00_9ZZZZ</name>
<dbReference type="AlphaFoldDB" id="X1MV00"/>
<organism evidence="1">
    <name type="scientific">marine sediment metagenome</name>
    <dbReference type="NCBI Taxonomy" id="412755"/>
    <lineage>
        <taxon>unclassified sequences</taxon>
        <taxon>metagenomes</taxon>
        <taxon>ecological metagenomes</taxon>
    </lineage>
</organism>
<accession>X1MV00</accession>
<gene>
    <name evidence="1" type="ORF">S06H3_37228</name>
</gene>
<sequence>MSKVGIKGHVTEVGWAAPKTGTSYECHASIKILIGRPRSQEKAEEKLNKLREKLLGKDITIFLLE</sequence>
<proteinExistence type="predicted"/>